<dbReference type="Proteomes" id="UP000050833">
    <property type="component" value="Unassembled WGS sequence"/>
</dbReference>
<keyword evidence="23" id="KW-1185">Reference proteome</keyword>
<dbReference type="PANTHER" id="PTHR12592:SF0">
    <property type="entry name" value="ATP-DEPENDENT (S)-NAD(P)H-HYDRATE DEHYDRATASE"/>
    <property type="match status" value="1"/>
</dbReference>
<evidence type="ECO:0000256" key="7">
    <source>
        <dbReference type="ARBA" id="ARBA00022840"/>
    </source>
</evidence>
<dbReference type="EMBL" id="LLKB01000001">
    <property type="protein sequence ID" value="KQC86604.1"/>
    <property type="molecule type" value="Genomic_DNA"/>
</dbReference>
<feature type="binding site" evidence="18">
    <location>
        <position position="186"/>
    </location>
    <ligand>
        <name>K(+)</name>
        <dbReference type="ChEBI" id="CHEBI:29103"/>
    </ligand>
</feature>
<dbReference type="NCBIfam" id="TIGR00196">
    <property type="entry name" value="yjeF_cterm"/>
    <property type="match status" value="1"/>
</dbReference>
<dbReference type="HAMAP" id="MF_01966">
    <property type="entry name" value="NADHX_epimerase"/>
    <property type="match status" value="1"/>
</dbReference>
<evidence type="ECO:0000256" key="17">
    <source>
        <dbReference type="HAMAP-Rule" id="MF_01965"/>
    </source>
</evidence>
<dbReference type="PIRSF" id="PIRSF017184">
    <property type="entry name" value="Nnr"/>
    <property type="match status" value="1"/>
</dbReference>
<dbReference type="EC" id="5.1.99.6" evidence="19"/>
<dbReference type="GO" id="GO:0046872">
    <property type="term" value="F:metal ion binding"/>
    <property type="evidence" value="ECO:0007669"/>
    <property type="project" value="UniProtKB-UniRule"/>
</dbReference>
<dbReference type="Gene3D" id="3.40.50.10260">
    <property type="entry name" value="YjeF N-terminal domain"/>
    <property type="match status" value="1"/>
</dbReference>
<evidence type="ECO:0000259" key="20">
    <source>
        <dbReference type="PROSITE" id="PS51383"/>
    </source>
</evidence>
<evidence type="ECO:0000256" key="2">
    <source>
        <dbReference type="ARBA" id="ARBA00000909"/>
    </source>
</evidence>
<keyword evidence="5 18" id="KW-0479">Metal-binding</keyword>
<evidence type="ECO:0000256" key="3">
    <source>
        <dbReference type="ARBA" id="ARBA00006001"/>
    </source>
</evidence>
<protein>
    <recommendedName>
        <fullName evidence="19">Bifunctional NAD(P)H-hydrate repair enzyme</fullName>
    </recommendedName>
    <alternativeName>
        <fullName evidence="19">Nicotinamide nucleotide repair protein</fullName>
    </alternativeName>
    <domain>
        <recommendedName>
            <fullName evidence="19">ADP-dependent (S)-NAD(P)H-hydrate dehydratase</fullName>
            <ecNumber evidence="19">4.2.1.136</ecNumber>
        </recommendedName>
        <alternativeName>
            <fullName evidence="19">ADP-dependent NAD(P)HX dehydratase</fullName>
        </alternativeName>
    </domain>
    <domain>
        <recommendedName>
            <fullName evidence="19">NAD(P)H-hydrate epimerase</fullName>
            <ecNumber evidence="19">5.1.99.6</ecNumber>
        </recommendedName>
    </domain>
</protein>
<gene>
    <name evidence="18" type="primary">nnrE</name>
    <name evidence="17" type="synonym">nnrD</name>
    <name evidence="22" type="ORF">APZ18_05410</name>
</gene>
<feature type="binding site" evidence="18">
    <location>
        <position position="89"/>
    </location>
    <ligand>
        <name>K(+)</name>
        <dbReference type="ChEBI" id="CHEBI:29103"/>
    </ligand>
</feature>
<evidence type="ECO:0000256" key="11">
    <source>
        <dbReference type="ARBA" id="ARBA00023235"/>
    </source>
</evidence>
<comment type="similarity">
    <text evidence="4 19">In the C-terminal section; belongs to the NnrD/CARKD family.</text>
</comment>
<evidence type="ECO:0000259" key="21">
    <source>
        <dbReference type="PROSITE" id="PS51385"/>
    </source>
</evidence>
<evidence type="ECO:0000256" key="8">
    <source>
        <dbReference type="ARBA" id="ARBA00022857"/>
    </source>
</evidence>
<dbReference type="GO" id="GO:0005524">
    <property type="term" value="F:ATP binding"/>
    <property type="evidence" value="ECO:0007669"/>
    <property type="project" value="UniProtKB-UniRule"/>
</dbReference>
<dbReference type="PROSITE" id="PS01050">
    <property type="entry name" value="YJEF_C_2"/>
    <property type="match status" value="1"/>
</dbReference>
<dbReference type="InterPro" id="IPR036652">
    <property type="entry name" value="YjeF_N_dom_sf"/>
</dbReference>
<evidence type="ECO:0000313" key="22">
    <source>
        <dbReference type="EMBL" id="KQC86604.1"/>
    </source>
</evidence>
<evidence type="ECO:0000256" key="15">
    <source>
        <dbReference type="ARBA" id="ARBA00048238"/>
    </source>
</evidence>
<dbReference type="GO" id="GO:0110051">
    <property type="term" value="P:metabolite repair"/>
    <property type="evidence" value="ECO:0007669"/>
    <property type="project" value="TreeGrafter"/>
</dbReference>
<feature type="binding site" evidence="17">
    <location>
        <position position="285"/>
    </location>
    <ligand>
        <name>(6S)-NADPHX</name>
        <dbReference type="ChEBI" id="CHEBI:64076"/>
    </ligand>
</feature>
<evidence type="ECO:0000256" key="19">
    <source>
        <dbReference type="PIRNR" id="PIRNR017184"/>
    </source>
</evidence>
<feature type="binding site" evidence="17">
    <location>
        <position position="479"/>
    </location>
    <ligand>
        <name>(6S)-NADPHX</name>
        <dbReference type="ChEBI" id="CHEBI:64076"/>
    </ligand>
</feature>
<name>A0AAW3JWL1_9FIRM</name>
<comment type="subunit">
    <text evidence="17">Homotetramer.</text>
</comment>
<evidence type="ECO:0000256" key="13">
    <source>
        <dbReference type="ARBA" id="ARBA00023268"/>
    </source>
</evidence>
<evidence type="ECO:0000256" key="18">
    <source>
        <dbReference type="HAMAP-Rule" id="MF_01966"/>
    </source>
</evidence>
<keyword evidence="12 17" id="KW-0456">Lyase</keyword>
<comment type="catalytic activity">
    <reaction evidence="16 17 19">
        <text>(6S)-NADPHX + ADP = AMP + phosphate + NADPH + H(+)</text>
        <dbReference type="Rhea" id="RHEA:32235"/>
        <dbReference type="ChEBI" id="CHEBI:15378"/>
        <dbReference type="ChEBI" id="CHEBI:43474"/>
        <dbReference type="ChEBI" id="CHEBI:57783"/>
        <dbReference type="ChEBI" id="CHEBI:64076"/>
        <dbReference type="ChEBI" id="CHEBI:456215"/>
        <dbReference type="ChEBI" id="CHEBI:456216"/>
        <dbReference type="EC" id="4.2.1.136"/>
    </reaction>
</comment>
<keyword evidence="11 18" id="KW-0413">Isomerase</keyword>
<proteinExistence type="inferred from homology"/>
<dbReference type="NCBIfam" id="TIGR00197">
    <property type="entry name" value="yjeF_nterm"/>
    <property type="match status" value="1"/>
</dbReference>
<feature type="binding site" evidence="17">
    <location>
        <position position="411"/>
    </location>
    <ligand>
        <name>(6S)-NADPHX</name>
        <dbReference type="ChEBI" id="CHEBI:64076"/>
    </ligand>
</feature>
<dbReference type="SUPFAM" id="SSF64153">
    <property type="entry name" value="YjeF N-terminal domain-like"/>
    <property type="match status" value="1"/>
</dbReference>
<dbReference type="InterPro" id="IPR030677">
    <property type="entry name" value="Nnr"/>
</dbReference>
<reference evidence="22 23" key="1">
    <citation type="submission" date="2015-10" db="EMBL/GenBank/DDBJ databases">
        <title>Butyribacter intestini gen. nov., sp. nov., a butyric acid-producing bacterium of the family Lachnospiraceae isolated from the human faeces.</title>
        <authorList>
            <person name="Zou Y."/>
            <person name="Xue W."/>
            <person name="Luo G."/>
            <person name="Lv M."/>
        </authorList>
    </citation>
    <scope>NUCLEOTIDE SEQUENCE [LARGE SCALE GENOMIC DNA]</scope>
    <source>
        <strain evidence="22 23">TF01-11</strain>
    </source>
</reference>
<dbReference type="CDD" id="cd01171">
    <property type="entry name" value="YXKO-related"/>
    <property type="match status" value="1"/>
</dbReference>
<feature type="binding site" evidence="17">
    <location>
        <position position="478"/>
    </location>
    <ligand>
        <name>AMP</name>
        <dbReference type="ChEBI" id="CHEBI:456215"/>
    </ligand>
</feature>
<dbReference type="InterPro" id="IPR004443">
    <property type="entry name" value="YjeF_N_dom"/>
</dbReference>
<comment type="catalytic activity">
    <reaction evidence="2 18 19">
        <text>(6R)-NADPHX = (6S)-NADPHX</text>
        <dbReference type="Rhea" id="RHEA:32227"/>
        <dbReference type="ChEBI" id="CHEBI:64076"/>
        <dbReference type="ChEBI" id="CHEBI:64077"/>
        <dbReference type="EC" id="5.1.99.6"/>
    </reaction>
</comment>
<dbReference type="GO" id="GO:0052856">
    <property type="term" value="F:NAD(P)HX epimerase activity"/>
    <property type="evidence" value="ECO:0007669"/>
    <property type="project" value="UniProtKB-UniRule"/>
</dbReference>
<feature type="binding site" evidence="18">
    <location>
        <position position="165"/>
    </location>
    <ligand>
        <name>(6S)-NADPHX</name>
        <dbReference type="ChEBI" id="CHEBI:64076"/>
    </ligand>
</feature>
<feature type="binding site" evidence="17">
    <location>
        <position position="356"/>
    </location>
    <ligand>
        <name>(6S)-NADPHX</name>
        <dbReference type="ChEBI" id="CHEBI:64076"/>
    </ligand>
</feature>
<evidence type="ECO:0000256" key="6">
    <source>
        <dbReference type="ARBA" id="ARBA00022741"/>
    </source>
</evidence>
<organism evidence="22 23">
    <name type="scientific">Butyribacter intestini</name>
    <dbReference type="NCBI Taxonomy" id="1703332"/>
    <lineage>
        <taxon>Bacteria</taxon>
        <taxon>Bacillati</taxon>
        <taxon>Bacillota</taxon>
        <taxon>Clostridia</taxon>
        <taxon>Lachnospirales</taxon>
        <taxon>Lachnospiraceae</taxon>
        <taxon>Butyribacter</taxon>
    </lineage>
</organism>
<dbReference type="GO" id="GO:0046496">
    <property type="term" value="P:nicotinamide nucleotide metabolic process"/>
    <property type="evidence" value="ECO:0007669"/>
    <property type="project" value="UniProtKB-UniRule"/>
</dbReference>
<dbReference type="InterPro" id="IPR029056">
    <property type="entry name" value="Ribokinase-like"/>
</dbReference>
<evidence type="ECO:0000256" key="9">
    <source>
        <dbReference type="ARBA" id="ARBA00022958"/>
    </source>
</evidence>
<dbReference type="Pfam" id="PF01256">
    <property type="entry name" value="Carb_kinase"/>
    <property type="match status" value="1"/>
</dbReference>
<comment type="catalytic activity">
    <reaction evidence="15 17 19">
        <text>(6S)-NADHX + ADP = AMP + phosphate + NADH + H(+)</text>
        <dbReference type="Rhea" id="RHEA:32223"/>
        <dbReference type="ChEBI" id="CHEBI:15378"/>
        <dbReference type="ChEBI" id="CHEBI:43474"/>
        <dbReference type="ChEBI" id="CHEBI:57945"/>
        <dbReference type="ChEBI" id="CHEBI:64074"/>
        <dbReference type="ChEBI" id="CHEBI:456215"/>
        <dbReference type="ChEBI" id="CHEBI:456216"/>
        <dbReference type="EC" id="4.2.1.136"/>
    </reaction>
</comment>
<dbReference type="EC" id="4.2.1.136" evidence="19"/>
<comment type="similarity">
    <text evidence="3 19">In the N-terminal section; belongs to the NnrE/AIBP family.</text>
</comment>
<dbReference type="PANTHER" id="PTHR12592">
    <property type="entry name" value="ATP-DEPENDENT (S)-NAD(P)H-HYDRATE DEHYDRATASE FAMILY MEMBER"/>
    <property type="match status" value="1"/>
</dbReference>
<keyword evidence="9 18" id="KW-0630">Potassium</keyword>
<dbReference type="SUPFAM" id="SSF53613">
    <property type="entry name" value="Ribokinase-like"/>
    <property type="match status" value="1"/>
</dbReference>
<dbReference type="GO" id="GO:0052855">
    <property type="term" value="F:ADP-dependent NAD(P)H-hydrate dehydratase activity"/>
    <property type="evidence" value="ECO:0007669"/>
    <property type="project" value="UniProtKB-UniRule"/>
</dbReference>
<keyword evidence="10 17" id="KW-0520">NAD</keyword>
<feature type="binding site" evidence="18">
    <location>
        <position position="150"/>
    </location>
    <ligand>
        <name>K(+)</name>
        <dbReference type="ChEBI" id="CHEBI:29103"/>
    </ligand>
</feature>
<evidence type="ECO:0000256" key="12">
    <source>
        <dbReference type="ARBA" id="ARBA00023239"/>
    </source>
</evidence>
<dbReference type="PROSITE" id="PS51383">
    <property type="entry name" value="YJEF_C_3"/>
    <property type="match status" value="1"/>
</dbReference>
<evidence type="ECO:0000256" key="1">
    <source>
        <dbReference type="ARBA" id="ARBA00000013"/>
    </source>
</evidence>
<evidence type="ECO:0000256" key="4">
    <source>
        <dbReference type="ARBA" id="ARBA00009524"/>
    </source>
</evidence>
<comment type="cofactor">
    <cofactor evidence="18 19">
        <name>K(+)</name>
        <dbReference type="ChEBI" id="CHEBI:29103"/>
    </cofactor>
    <text evidence="18 19">Binds 1 potassium ion per subunit.</text>
</comment>
<dbReference type="Gene3D" id="3.40.1190.20">
    <property type="match status" value="1"/>
</dbReference>
<evidence type="ECO:0000256" key="16">
    <source>
        <dbReference type="ARBA" id="ARBA00049209"/>
    </source>
</evidence>
<dbReference type="InterPro" id="IPR017953">
    <property type="entry name" value="Carbohydrate_kinase_pred_CS"/>
</dbReference>
<dbReference type="PROSITE" id="PS51385">
    <property type="entry name" value="YJEF_N"/>
    <property type="match status" value="1"/>
</dbReference>
<comment type="similarity">
    <text evidence="18">Belongs to the NnrE/AIBP family.</text>
</comment>
<feature type="domain" description="YjeF N-terminal" evidence="21">
    <location>
        <begin position="10"/>
        <end position="240"/>
    </location>
</feature>
<keyword evidence="8 17" id="KW-0521">NADP</keyword>
<feature type="binding site" evidence="18">
    <location>
        <position position="183"/>
    </location>
    <ligand>
        <name>(6S)-NADPHX</name>
        <dbReference type="ChEBI" id="CHEBI:64076"/>
    </ligand>
</feature>
<comment type="similarity">
    <text evidence="17">Belongs to the NnrD/CARKD family.</text>
</comment>
<evidence type="ECO:0000256" key="5">
    <source>
        <dbReference type="ARBA" id="ARBA00022723"/>
    </source>
</evidence>
<dbReference type="HAMAP" id="MF_01965">
    <property type="entry name" value="NADHX_dehydratase"/>
    <property type="match status" value="1"/>
</dbReference>
<dbReference type="AlphaFoldDB" id="A0AAW3JWL1"/>
<sequence length="539" mass="58299">MRYITDAKEAKQIDNISINEIGIPSLVLMERAALGVVEEIEKVYGELSANACVKRKTEDNFLNSQRCKKSAELKNVNSKILVVAGMGNNGADGVAAARMLEHDGIKTAIKLVGNIEHASEEMKKQLEIAKNLGISFVTDMKKNEYDIIVDAIFGIGLSREITGEYREIIEKINGSNSYIVSVDISSGVDATGGKILGTAVKADMTVTFGNLKRGMLLFPGAVYSGEIKVKDIGFPDKAVESVSPKAYTFEKNDLYCMLPQRKMRTNKGSYGKVLVIAGCEAMCGACYFSAAAAYRAGCGLVRVLTAKENMQILKTKLPEAIVGSYDEEFEDGIDFTPKKEVEEAIGWADVIVIGPGLGKSIKAKLLVKRILKVKDKTVVIDADGLNILAEFIENKEHDLGNLGTNFILTPHLKEMSRLAGKTTDEIKNDMPYYATAQAECNIVLKDARTVVGEGRNIPDGKIYINTSGNNALATGGSGDVLSGIIAGIAAQDIKMKPALAAAFGVYVHGLTAEKYTETKSRYSMTASDIIDMLQDVMPR</sequence>
<comment type="cofactor">
    <cofactor evidence="17">
        <name>Mg(2+)</name>
        <dbReference type="ChEBI" id="CHEBI:18420"/>
    </cofactor>
</comment>
<comment type="function">
    <text evidence="18">Catalyzes the epimerization of the S- and R-forms of NAD(P)HX, a damaged form of NAD(P)H that is a result of enzymatic or heat-dependent hydration. This is a prerequisite for the S-specific NAD(P)H-hydrate dehydratase to allow the repair of both epimers of NAD(P)HX.</text>
</comment>
<evidence type="ECO:0000256" key="10">
    <source>
        <dbReference type="ARBA" id="ARBA00023027"/>
    </source>
</evidence>
<feature type="binding site" evidence="18">
    <location>
        <begin position="154"/>
        <end position="160"/>
    </location>
    <ligand>
        <name>(6S)-NADPHX</name>
        <dbReference type="ChEBI" id="CHEBI:64076"/>
    </ligand>
</feature>
<accession>A0AAW3JWL1</accession>
<feature type="binding site" evidence="17">
    <location>
        <begin position="445"/>
        <end position="449"/>
    </location>
    <ligand>
        <name>AMP</name>
        <dbReference type="ChEBI" id="CHEBI:456215"/>
    </ligand>
</feature>
<dbReference type="RefSeq" id="WP_022013886.1">
    <property type="nucleotide sequence ID" value="NZ_DBGDCA010000139.1"/>
</dbReference>
<evidence type="ECO:0000256" key="14">
    <source>
        <dbReference type="ARBA" id="ARBA00025153"/>
    </source>
</evidence>
<comment type="function">
    <text evidence="14 19">Bifunctional enzyme that catalyzes the epimerization of the S- and R-forms of NAD(P)HX and the dehydration of the S-form of NAD(P)HX at the expense of ADP, which is converted to AMP. This allows the repair of both epimers of NAD(P)HX, a damaged form of NAD(P)H that is a result of enzymatic or heat-dependent hydration.</text>
</comment>
<dbReference type="InterPro" id="IPR000631">
    <property type="entry name" value="CARKD"/>
</dbReference>
<comment type="caution">
    <text evidence="22">The sequence shown here is derived from an EMBL/GenBank/DDBJ whole genome shotgun (WGS) entry which is preliminary data.</text>
</comment>
<comment type="function">
    <text evidence="17">Catalyzes the dehydration of the S-form of NAD(P)HX at the expense of ADP, which is converted to AMP. Together with NAD(P)HX epimerase, which catalyzes the epimerization of the S- and R-forms, the enzyme allows the repair of both epimers of NAD(P)HX, a damaged form of NAD(P)H that is a result of enzymatic or heat-dependent hydration.</text>
</comment>
<feature type="domain" description="YjeF C-terminal" evidence="20">
    <location>
        <begin position="250"/>
        <end position="539"/>
    </location>
</feature>
<keyword evidence="6 17" id="KW-0547">Nucleotide-binding</keyword>
<evidence type="ECO:0000313" key="23">
    <source>
        <dbReference type="Proteomes" id="UP000050833"/>
    </source>
</evidence>
<feature type="binding site" evidence="18">
    <location>
        <begin position="88"/>
        <end position="92"/>
    </location>
    <ligand>
        <name>(6S)-NADPHX</name>
        <dbReference type="ChEBI" id="CHEBI:64076"/>
    </ligand>
</feature>
<comment type="catalytic activity">
    <reaction evidence="1 18 19">
        <text>(6R)-NADHX = (6S)-NADHX</text>
        <dbReference type="Rhea" id="RHEA:32215"/>
        <dbReference type="ChEBI" id="CHEBI:64074"/>
        <dbReference type="ChEBI" id="CHEBI:64075"/>
        <dbReference type="EC" id="5.1.99.6"/>
    </reaction>
</comment>
<dbReference type="Pfam" id="PF03853">
    <property type="entry name" value="YjeF_N"/>
    <property type="match status" value="1"/>
</dbReference>
<keyword evidence="7 17" id="KW-0067">ATP-binding</keyword>
<keyword evidence="13" id="KW-0511">Multifunctional enzyme</keyword>